<dbReference type="Gene3D" id="1.10.150.20">
    <property type="entry name" value="5' to 3' exonuclease, C-terminal subdomain"/>
    <property type="match status" value="1"/>
</dbReference>
<reference evidence="3 4" key="1">
    <citation type="submission" date="2015-09" db="EMBL/GenBank/DDBJ databases">
        <title>Draft genome sequence of Kouleothrix aurantiaca JCM 19913.</title>
        <authorList>
            <person name="Hemp J."/>
        </authorList>
    </citation>
    <scope>NUCLEOTIDE SEQUENCE [LARGE SCALE GENOMIC DNA]</scope>
    <source>
        <strain evidence="3 4">COM-B</strain>
    </source>
</reference>
<dbReference type="Gene3D" id="1.10.10.2220">
    <property type="match status" value="1"/>
</dbReference>
<dbReference type="Pfam" id="PF14490">
    <property type="entry name" value="HHH_RecD2"/>
    <property type="match status" value="1"/>
</dbReference>
<dbReference type="Pfam" id="PF23139">
    <property type="entry name" value="OB_YrrC"/>
    <property type="match status" value="1"/>
</dbReference>
<feature type="non-terminal residue" evidence="3">
    <location>
        <position position="263"/>
    </location>
</feature>
<accession>A0A0P9EZ31</accession>
<sequence>MTRLDGILERITFHSEQDGYTVARVQPRDKNHLVTIVGKLLGVQVGESVELEGRWVDHPEHGRQFEVERYRTVLPATVEGIRRYLGSGLIKGIGPVMAKRIAETFGSYTLHVLDHEPLRLREVSGLGPKRVDRIIHAWEEQQQIKAIMLFLQDLEIAPGLAVRIYKQYGEQSLSVVQATPYRLADDVYGIGFLTADKIAQALGIPHDSPQRVGAGLRYTLSQASDEGHCFLPWDELAERGAELLGVAEPVVAATLGAIAITRE</sequence>
<dbReference type="Pfam" id="PF14520">
    <property type="entry name" value="HHH_5"/>
    <property type="match status" value="1"/>
</dbReference>
<feature type="domain" description="ATP-dependent RecD2 DNA helicase OB-fold" evidence="2">
    <location>
        <begin position="1"/>
        <end position="75"/>
    </location>
</feature>
<feature type="domain" description="ATP-dependent RecD2 DNA helicase-like helix-hairpin-helix" evidence="1">
    <location>
        <begin position="140"/>
        <end position="230"/>
    </location>
</feature>
<evidence type="ECO:0000313" key="3">
    <source>
        <dbReference type="EMBL" id="KPV49412.1"/>
    </source>
</evidence>
<keyword evidence="4" id="KW-1185">Reference proteome</keyword>
<dbReference type="EMBL" id="LJCR01001986">
    <property type="protein sequence ID" value="KPV49412.1"/>
    <property type="molecule type" value="Genomic_DNA"/>
</dbReference>
<organism evidence="3 4">
    <name type="scientific">Kouleothrix aurantiaca</name>
    <dbReference type="NCBI Taxonomy" id="186479"/>
    <lineage>
        <taxon>Bacteria</taxon>
        <taxon>Bacillati</taxon>
        <taxon>Chloroflexota</taxon>
        <taxon>Chloroflexia</taxon>
        <taxon>Chloroflexales</taxon>
        <taxon>Roseiflexineae</taxon>
        <taxon>Roseiflexaceae</taxon>
        <taxon>Kouleothrix</taxon>
    </lineage>
</organism>
<gene>
    <name evidence="3" type="ORF">SE17_32775</name>
</gene>
<dbReference type="SUPFAM" id="SSF52540">
    <property type="entry name" value="P-loop containing nucleoside triphosphate hydrolases"/>
    <property type="match status" value="1"/>
</dbReference>
<proteinExistence type="predicted"/>
<evidence type="ECO:0000313" key="4">
    <source>
        <dbReference type="Proteomes" id="UP000050509"/>
    </source>
</evidence>
<dbReference type="SUPFAM" id="SSF47781">
    <property type="entry name" value="RuvA domain 2-like"/>
    <property type="match status" value="1"/>
</dbReference>
<dbReference type="InterPro" id="IPR010994">
    <property type="entry name" value="RuvA_2-like"/>
</dbReference>
<dbReference type="InterPro" id="IPR029493">
    <property type="entry name" value="RecD2-like_HHH"/>
</dbReference>
<dbReference type="InterPro" id="IPR055446">
    <property type="entry name" value="RecD2_N_OB"/>
</dbReference>
<dbReference type="Proteomes" id="UP000050509">
    <property type="component" value="Unassembled WGS sequence"/>
</dbReference>
<comment type="caution">
    <text evidence="3">The sequence shown here is derived from an EMBL/GenBank/DDBJ whole genome shotgun (WGS) entry which is preliminary data.</text>
</comment>
<name>A0A0P9EZ31_9CHLR</name>
<dbReference type="AlphaFoldDB" id="A0A0P9EZ31"/>
<evidence type="ECO:0000259" key="2">
    <source>
        <dbReference type="Pfam" id="PF23139"/>
    </source>
</evidence>
<protein>
    <submittedName>
        <fullName evidence="3">Uncharacterized protein</fullName>
    </submittedName>
</protein>
<dbReference type="InterPro" id="IPR027417">
    <property type="entry name" value="P-loop_NTPase"/>
</dbReference>
<evidence type="ECO:0000259" key="1">
    <source>
        <dbReference type="Pfam" id="PF14490"/>
    </source>
</evidence>